<evidence type="ECO:0000256" key="3">
    <source>
        <dbReference type="ARBA" id="ARBA00022448"/>
    </source>
</evidence>
<comment type="subcellular location">
    <subcellularLocation>
        <location evidence="1 11">Mitochondrion inner membrane</location>
        <topology evidence="1 11">Single-pass membrane protein</topology>
    </subcellularLocation>
</comment>
<dbReference type="Gene3D" id="1.20.5.210">
    <property type="entry name" value="Cytochrome b-c1 complex subunit 8"/>
    <property type="match status" value="1"/>
</dbReference>
<dbReference type="Proteomes" id="UP001527925">
    <property type="component" value="Unassembled WGS sequence"/>
</dbReference>
<name>A0ABR4N469_9FUNG</name>
<dbReference type="InterPro" id="IPR004205">
    <property type="entry name" value="Cyt_bc1_su8"/>
</dbReference>
<keyword evidence="4 11" id="KW-0679">Respiratory chain</keyword>
<organism evidence="12 13">
    <name type="scientific">Polyrhizophydium stewartii</name>
    <dbReference type="NCBI Taxonomy" id="2732419"/>
    <lineage>
        <taxon>Eukaryota</taxon>
        <taxon>Fungi</taxon>
        <taxon>Fungi incertae sedis</taxon>
        <taxon>Chytridiomycota</taxon>
        <taxon>Chytridiomycota incertae sedis</taxon>
        <taxon>Chytridiomycetes</taxon>
        <taxon>Rhizophydiales</taxon>
        <taxon>Rhizophydiales incertae sedis</taxon>
        <taxon>Polyrhizophydium</taxon>
    </lineage>
</organism>
<evidence type="ECO:0000256" key="10">
    <source>
        <dbReference type="ARBA" id="ARBA00023136"/>
    </source>
</evidence>
<gene>
    <name evidence="12" type="ORF">HK105_206105</name>
</gene>
<evidence type="ECO:0000256" key="9">
    <source>
        <dbReference type="ARBA" id="ARBA00023128"/>
    </source>
</evidence>
<keyword evidence="3 11" id="KW-0813">Transport</keyword>
<evidence type="ECO:0000256" key="11">
    <source>
        <dbReference type="RuleBase" id="RU368118"/>
    </source>
</evidence>
<keyword evidence="13" id="KW-1185">Reference proteome</keyword>
<proteinExistence type="inferred from homology"/>
<comment type="similarity">
    <text evidence="2 11">Belongs to the UQCRQ/QCR8 family.</text>
</comment>
<dbReference type="PANTHER" id="PTHR12119">
    <property type="entry name" value="UBIQUINOL-CYTOCHROME C REDUCTASE COMPLEX UBIQUINONE-BINDING PROTEIN QP-C"/>
    <property type="match status" value="1"/>
</dbReference>
<keyword evidence="7 11" id="KW-0249">Electron transport</keyword>
<evidence type="ECO:0000256" key="1">
    <source>
        <dbReference type="ARBA" id="ARBA00004434"/>
    </source>
</evidence>
<keyword evidence="10 11" id="KW-0472">Membrane</keyword>
<evidence type="ECO:0000256" key="7">
    <source>
        <dbReference type="ARBA" id="ARBA00022982"/>
    </source>
</evidence>
<comment type="subunit">
    <text evidence="11">Component of the ubiquinol-cytochrome c oxidoreductase (cytochrome b-c1 complex, complex III, CIII), a multisubunit enzyme composed of 3 respiratory subunits cytochrome b, cytochrome c1 and Rieske protein, 2 core protein subunits, and additional low-molecular weight protein subunits. The complex exists as an obligatory dimer and forms supercomplexes (SCs) in the inner mitochondrial membrane with cytochrome c oxidase (complex IV, CIV).</text>
</comment>
<evidence type="ECO:0000256" key="2">
    <source>
        <dbReference type="ARBA" id="ARBA00007668"/>
    </source>
</evidence>
<keyword evidence="5 11" id="KW-0812">Transmembrane</keyword>
<dbReference type="SUPFAM" id="SSF81508">
    <property type="entry name" value="Ubiquinone-binding protein QP-C of cytochrome bc1 complex (Ubiquinol-cytochrome c reductase)"/>
    <property type="match status" value="1"/>
</dbReference>
<comment type="caution">
    <text evidence="12">The sequence shown here is derived from an EMBL/GenBank/DDBJ whole genome shotgun (WGS) entry which is preliminary data.</text>
</comment>
<dbReference type="PANTHER" id="PTHR12119:SF2">
    <property type="entry name" value="CYTOCHROME B-C1 COMPLEX SUBUNIT 8"/>
    <property type="match status" value="1"/>
</dbReference>
<evidence type="ECO:0000256" key="6">
    <source>
        <dbReference type="ARBA" id="ARBA00022792"/>
    </source>
</evidence>
<keyword evidence="9 11" id="KW-0496">Mitochondrion</keyword>
<reference evidence="12 13" key="1">
    <citation type="submission" date="2023-09" db="EMBL/GenBank/DDBJ databases">
        <title>Pangenome analysis of Batrachochytrium dendrobatidis and related Chytrids.</title>
        <authorList>
            <person name="Yacoub M.N."/>
            <person name="Stajich J.E."/>
            <person name="James T.Y."/>
        </authorList>
    </citation>
    <scope>NUCLEOTIDE SEQUENCE [LARGE SCALE GENOMIC DNA]</scope>
    <source>
        <strain evidence="12 13">JEL0888</strain>
    </source>
</reference>
<evidence type="ECO:0000256" key="5">
    <source>
        <dbReference type="ARBA" id="ARBA00022692"/>
    </source>
</evidence>
<feature type="transmembrane region" description="Helical" evidence="11">
    <location>
        <begin position="38"/>
        <end position="56"/>
    </location>
</feature>
<comment type="function">
    <text evidence="11">Component of the ubiquinol-cytochrome c oxidoreductase, a multisubunit transmembrane complex that is part of the mitochondrial electron transport chain which drives oxidative phosphorylation. The complex plays an important role in the uptake of multiple carbon sources present in different host niches.</text>
</comment>
<evidence type="ECO:0000313" key="13">
    <source>
        <dbReference type="Proteomes" id="UP001527925"/>
    </source>
</evidence>
<sequence>MNRQVGIYEYGVSPYHLKPLKGLFNPGIGNNIVRNARMALFVLPPFAAYYSLSVWADKTYEKSLRKGGKTGGH</sequence>
<dbReference type="InterPro" id="IPR036642">
    <property type="entry name" value="Cyt_bc1_su8_sf"/>
</dbReference>
<evidence type="ECO:0000256" key="8">
    <source>
        <dbReference type="ARBA" id="ARBA00022989"/>
    </source>
</evidence>
<accession>A0ABR4N469</accession>
<dbReference type="Pfam" id="PF02939">
    <property type="entry name" value="UcrQ"/>
    <property type="match status" value="1"/>
</dbReference>
<evidence type="ECO:0000313" key="12">
    <source>
        <dbReference type="EMBL" id="KAL2914333.1"/>
    </source>
</evidence>
<protein>
    <recommendedName>
        <fullName evidence="11">Cytochrome b-c1 complex subunit 8</fullName>
    </recommendedName>
    <alternativeName>
        <fullName evidence="11">Complex III subunit 8</fullName>
    </alternativeName>
</protein>
<keyword evidence="6 11" id="KW-0999">Mitochondrion inner membrane</keyword>
<dbReference type="EMBL" id="JADGIZ020000034">
    <property type="protein sequence ID" value="KAL2914333.1"/>
    <property type="molecule type" value="Genomic_DNA"/>
</dbReference>
<keyword evidence="8 11" id="KW-1133">Transmembrane helix</keyword>
<evidence type="ECO:0000256" key="4">
    <source>
        <dbReference type="ARBA" id="ARBA00022660"/>
    </source>
</evidence>